<feature type="domain" description="Glycosyltransferase 2-like" evidence="1">
    <location>
        <begin position="3"/>
        <end position="172"/>
    </location>
</feature>
<dbReference type="PANTHER" id="PTHR22916">
    <property type="entry name" value="GLYCOSYLTRANSFERASE"/>
    <property type="match status" value="1"/>
</dbReference>
<dbReference type="RefSeq" id="WP_152159053.1">
    <property type="nucleotide sequence ID" value="NZ_WEHX01000111.1"/>
</dbReference>
<keyword evidence="2" id="KW-0808">Transferase</keyword>
<dbReference type="AlphaFoldDB" id="A0A6I1EPW8"/>
<dbReference type="Proteomes" id="UP000430564">
    <property type="component" value="Unassembled WGS sequence"/>
</dbReference>
<dbReference type="OrthoDB" id="9786172at2"/>
<dbReference type="InterPro" id="IPR002495">
    <property type="entry name" value="Glyco_trans_8"/>
</dbReference>
<dbReference type="PANTHER" id="PTHR22916:SF3">
    <property type="entry name" value="UDP-GLCNAC:BETAGAL BETA-1,3-N-ACETYLGLUCOSAMINYLTRANSFERASE-LIKE PROTEIN 1"/>
    <property type="match status" value="1"/>
</dbReference>
<comment type="caution">
    <text evidence="2">The sequence shown here is derived from an EMBL/GenBank/DDBJ whole genome shotgun (WGS) entry which is preliminary data.</text>
</comment>
<dbReference type="GO" id="GO:0016758">
    <property type="term" value="F:hexosyltransferase activity"/>
    <property type="evidence" value="ECO:0007669"/>
    <property type="project" value="UniProtKB-ARBA"/>
</dbReference>
<accession>A0A6I1EPW8</accession>
<dbReference type="InterPro" id="IPR029044">
    <property type="entry name" value="Nucleotide-diphossugar_trans"/>
</dbReference>
<evidence type="ECO:0000259" key="1">
    <source>
        <dbReference type="Pfam" id="PF00535"/>
    </source>
</evidence>
<proteinExistence type="predicted"/>
<protein>
    <submittedName>
        <fullName evidence="2">Glycosyltransferase</fullName>
    </submittedName>
</protein>
<sequence length="589" mass="68570">MVSVIIAAYNCDKYINQCIDSLLNQSFKNFEIIVVDDGSTDRTYSILNEYKTKNKNLYIYRQKNKYAGVARNNGLSRAKGEYVLFLDADDFFEPNMLMLAYQRAKSVDADIVVFKGREYNDVTKEFKNCRFPLSPELFPNKAVISAGEFGEKLFQANSCIAWNKLISKKFIDKVGVKFSSTKSSNDTVFIYTLLSLAKRITLVNEILVNYRTGNPNSLQRSKAKSWECICIAFFQLKKKLIETGQYESQKRTFINKALQANLYYLSTIDDKTRAIMECSLNNKYFKLLDINKYAEVPNFIYNKNFRKQYIEIKQKKYIPIVYASDNNYAKYTSVSIQSILENSAQRNFLIFYILIDDEFSERNKELLTNQVEKYGHNIVFVNMKDAYKEENLKIAHISHHTYYRLQLPKILGYLNKLIYIDGDTIVLGDIGDLFDFDIKDSYFGGVKAPAFDNKKHRNRLGIDTSKYINAGVLLVNNRLLIKDKVQKKFEELLNNSYDCQDQDIINVAGFGKITLLPIKYNLMTKYQNTFSRFISEGKIDKSEFDEAIKCPLIIHYADKIKPWDDKTSWLAAHYWEYAEKSPFYITKEN</sequence>
<dbReference type="InterPro" id="IPR001173">
    <property type="entry name" value="Glyco_trans_2-like"/>
</dbReference>
<dbReference type="EMBL" id="WEHX01000111">
    <property type="protein sequence ID" value="KAB7654100.1"/>
    <property type="molecule type" value="Genomic_DNA"/>
</dbReference>
<organism evidence="2 3">
    <name type="scientific">Sutterella seckii</name>
    <dbReference type="NCBI Taxonomy" id="1944635"/>
    <lineage>
        <taxon>Bacteria</taxon>
        <taxon>Pseudomonadati</taxon>
        <taxon>Pseudomonadota</taxon>
        <taxon>Betaproteobacteria</taxon>
        <taxon>Burkholderiales</taxon>
        <taxon>Sutterellaceae</taxon>
        <taxon>Sutterella</taxon>
    </lineage>
</organism>
<dbReference type="Pfam" id="PF01501">
    <property type="entry name" value="Glyco_transf_8"/>
    <property type="match status" value="1"/>
</dbReference>
<dbReference type="CDD" id="cd04194">
    <property type="entry name" value="GT8_A4GalT_like"/>
    <property type="match status" value="1"/>
</dbReference>
<dbReference type="Gene3D" id="3.90.550.10">
    <property type="entry name" value="Spore Coat Polysaccharide Biosynthesis Protein SpsA, Chain A"/>
    <property type="match status" value="2"/>
</dbReference>
<evidence type="ECO:0000313" key="2">
    <source>
        <dbReference type="EMBL" id="KAB7654100.1"/>
    </source>
</evidence>
<evidence type="ECO:0000313" key="3">
    <source>
        <dbReference type="Proteomes" id="UP000430564"/>
    </source>
</evidence>
<dbReference type="Pfam" id="PF00535">
    <property type="entry name" value="Glycos_transf_2"/>
    <property type="match status" value="1"/>
</dbReference>
<reference evidence="2 3" key="1">
    <citation type="submission" date="2019-10" db="EMBL/GenBank/DDBJ databases">
        <title>Genome diversity of Sutterella seckii.</title>
        <authorList>
            <person name="Chaplin A.V."/>
            <person name="Sokolova S.R."/>
            <person name="Mosin K.A."/>
            <person name="Ivanova E.L."/>
            <person name="Kochetkova T.O."/>
            <person name="Goltsov A.Y."/>
            <person name="Trofimov D.Y."/>
            <person name="Efimov B.A."/>
        </authorList>
    </citation>
    <scope>NUCLEOTIDE SEQUENCE [LARGE SCALE GENOMIC DNA]</scope>
    <source>
        <strain evidence="2 3">ASD393</strain>
    </source>
</reference>
<gene>
    <name evidence="2" type="ORF">GBM95_10520</name>
</gene>
<dbReference type="SUPFAM" id="SSF53448">
    <property type="entry name" value="Nucleotide-diphospho-sugar transferases"/>
    <property type="match status" value="2"/>
</dbReference>
<dbReference type="CDD" id="cd00761">
    <property type="entry name" value="Glyco_tranf_GTA_type"/>
    <property type="match status" value="1"/>
</dbReference>
<name>A0A6I1EPW8_9BURK</name>